<gene>
    <name evidence="2" type="ORF">SAMN04487944_11551</name>
</gene>
<name>A0A1H9TYA0_9BACI</name>
<keyword evidence="3" id="KW-1185">Reference proteome</keyword>
<keyword evidence="1" id="KW-1133">Transmembrane helix</keyword>
<feature type="transmembrane region" description="Helical" evidence="1">
    <location>
        <begin position="173"/>
        <end position="193"/>
    </location>
</feature>
<evidence type="ECO:0008006" key="4">
    <source>
        <dbReference type="Google" id="ProtNLM"/>
    </source>
</evidence>
<dbReference type="AlphaFoldDB" id="A0A1H9TYA0"/>
<feature type="transmembrane region" description="Helical" evidence="1">
    <location>
        <begin position="213"/>
        <end position="234"/>
    </location>
</feature>
<dbReference type="OrthoDB" id="2356989at2"/>
<keyword evidence="1" id="KW-0472">Membrane</keyword>
<feature type="transmembrane region" description="Helical" evidence="1">
    <location>
        <begin position="144"/>
        <end position="166"/>
    </location>
</feature>
<dbReference type="Proteomes" id="UP000199687">
    <property type="component" value="Unassembled WGS sequence"/>
</dbReference>
<reference evidence="2 3" key="1">
    <citation type="submission" date="2016-10" db="EMBL/GenBank/DDBJ databases">
        <authorList>
            <person name="de Groot N.N."/>
        </authorList>
    </citation>
    <scope>NUCLEOTIDE SEQUENCE [LARGE SCALE GENOMIC DNA]</scope>
    <source>
        <strain evidence="2 3">CGMCC 1.7727</strain>
    </source>
</reference>
<sequence length="241" mass="28374">MRRIKEIYQYIFYGFLVFLHMITLDQVVATEQSTVWDKLYINFYGVSTGGFSLNFYIYLSIVFLGFAYFYQNKLTKMLNERIYYLLIRERSLYQWFWAHLKYSLAAVFLLLLALFGLTIGIGWLEGKTFDLELTIESSLSVQKLLVHFFLNGFLQLVNYLLILFIFTWTLKQSAYVLAVIGGLLLMGSLKIGYLQWFPSGLNSFGLLETYPALRITGILVCWLLVEILIIFYLFRKREIIF</sequence>
<proteinExistence type="predicted"/>
<protein>
    <recommendedName>
        <fullName evidence="4">ABC-2 type transport system permease protein</fullName>
    </recommendedName>
</protein>
<feature type="transmembrane region" description="Helical" evidence="1">
    <location>
        <begin position="7"/>
        <end position="29"/>
    </location>
</feature>
<accession>A0A1H9TYA0</accession>
<evidence type="ECO:0000313" key="3">
    <source>
        <dbReference type="Proteomes" id="UP000199687"/>
    </source>
</evidence>
<evidence type="ECO:0000313" key="2">
    <source>
        <dbReference type="EMBL" id="SES01944.1"/>
    </source>
</evidence>
<keyword evidence="1" id="KW-0812">Transmembrane</keyword>
<feature type="transmembrane region" description="Helical" evidence="1">
    <location>
        <begin position="102"/>
        <end position="124"/>
    </location>
</feature>
<organism evidence="2 3">
    <name type="scientific">Gracilibacillus ureilyticus</name>
    <dbReference type="NCBI Taxonomy" id="531814"/>
    <lineage>
        <taxon>Bacteria</taxon>
        <taxon>Bacillati</taxon>
        <taxon>Bacillota</taxon>
        <taxon>Bacilli</taxon>
        <taxon>Bacillales</taxon>
        <taxon>Bacillaceae</taxon>
        <taxon>Gracilibacillus</taxon>
    </lineage>
</organism>
<dbReference type="RefSeq" id="WP_089742254.1">
    <property type="nucleotide sequence ID" value="NZ_FOGL01000015.1"/>
</dbReference>
<dbReference type="EMBL" id="FOGL01000015">
    <property type="protein sequence ID" value="SES01944.1"/>
    <property type="molecule type" value="Genomic_DNA"/>
</dbReference>
<evidence type="ECO:0000256" key="1">
    <source>
        <dbReference type="SAM" id="Phobius"/>
    </source>
</evidence>
<feature type="transmembrane region" description="Helical" evidence="1">
    <location>
        <begin position="49"/>
        <end position="70"/>
    </location>
</feature>
<dbReference type="STRING" id="531814.SAMN04487944_11551"/>